<keyword evidence="3" id="KW-1185">Reference proteome</keyword>
<evidence type="ECO:0000313" key="3">
    <source>
        <dbReference type="Proteomes" id="UP000308489"/>
    </source>
</evidence>
<keyword evidence="1" id="KW-0472">Membrane</keyword>
<protein>
    <submittedName>
        <fullName evidence="2">Uncharacterized protein</fullName>
    </submittedName>
</protein>
<gene>
    <name evidence="2" type="ORF">NCTC503_02191</name>
</gene>
<dbReference type="KEGG" id="hhw:NCTC503_02191"/>
<dbReference type="AlphaFoldDB" id="A0A4U9RQK7"/>
<feature type="transmembrane region" description="Helical" evidence="1">
    <location>
        <begin position="35"/>
        <end position="56"/>
    </location>
</feature>
<feature type="transmembrane region" description="Helical" evidence="1">
    <location>
        <begin position="76"/>
        <end position="92"/>
    </location>
</feature>
<dbReference type="Proteomes" id="UP000308489">
    <property type="component" value="Chromosome 1"/>
</dbReference>
<feature type="transmembrane region" description="Helical" evidence="1">
    <location>
        <begin position="6"/>
        <end position="23"/>
    </location>
</feature>
<evidence type="ECO:0000256" key="1">
    <source>
        <dbReference type="SAM" id="Phobius"/>
    </source>
</evidence>
<keyword evidence="1" id="KW-0812">Transmembrane</keyword>
<accession>A0A4U9RQK7</accession>
<name>A0A4U9RQK7_HATHI</name>
<sequence>MDIFSTREIAVMIWSSVFLFFILKYKNTRESIANIIEILFSKVIIIPFILIMSYSVFLLFGFTRFKIKEYIEFKEVIMWLLFSGVPLCYSVATKAPDKNHFKEIISKNIKFVILVEFIISTFTFSLIIELLILPMCTLLFMLEAVFSMKKEYRGVNKFISNILAIAGFIILYMSFSLAIKNYKELNSIKSLVSILTPIMLSILYLPIIFLFGIWFNYDNIFFRLKTNFKYNFKVLKNNIKRDKRIKYKYKIVKVDDISTGVAKRKSITIILEEQYGLKDIENICIEQFAKYNYKNDVVWIYVATNKENYIISNWIVQAQWISSKLENKFRPMKIGEMIKDDINFKYNKSYYKQEEYYRRNIFKDDKSLFINNMKLYDKVSSIYNIMSGGFEDREFNGFFNICQQYKDCINNISYKYGDIGISKSIEFEDYLQRFQNYIALIGNIILVTLDESREFKNKKYLIQSNMEELDKVISKIEGERYYWMKKLGITLEEYERAKFKENTVD</sequence>
<feature type="transmembrane region" description="Helical" evidence="1">
    <location>
        <begin position="191"/>
        <end position="215"/>
    </location>
</feature>
<dbReference type="EMBL" id="LR590481">
    <property type="protein sequence ID" value="VTQ93821.1"/>
    <property type="molecule type" value="Genomic_DNA"/>
</dbReference>
<dbReference type="RefSeq" id="WP_197733550.1">
    <property type="nucleotide sequence ID" value="NZ_CBCRUQ010000024.1"/>
</dbReference>
<evidence type="ECO:0000313" key="2">
    <source>
        <dbReference type="EMBL" id="VTQ93821.1"/>
    </source>
</evidence>
<feature type="transmembrane region" description="Helical" evidence="1">
    <location>
        <begin position="158"/>
        <end position="179"/>
    </location>
</feature>
<proteinExistence type="predicted"/>
<feature type="transmembrane region" description="Helical" evidence="1">
    <location>
        <begin position="113"/>
        <end position="146"/>
    </location>
</feature>
<keyword evidence="1" id="KW-1133">Transmembrane helix</keyword>
<reference evidence="2 3" key="1">
    <citation type="submission" date="2019-05" db="EMBL/GenBank/DDBJ databases">
        <authorList>
            <consortium name="Pathogen Informatics"/>
        </authorList>
    </citation>
    <scope>NUCLEOTIDE SEQUENCE [LARGE SCALE GENOMIC DNA]</scope>
    <source>
        <strain evidence="2 3">NCTC503</strain>
    </source>
</reference>
<organism evidence="2 3">
    <name type="scientific">Hathewaya histolytica</name>
    <name type="common">Clostridium histolyticum</name>
    <dbReference type="NCBI Taxonomy" id="1498"/>
    <lineage>
        <taxon>Bacteria</taxon>
        <taxon>Bacillati</taxon>
        <taxon>Bacillota</taxon>
        <taxon>Clostridia</taxon>
        <taxon>Eubacteriales</taxon>
        <taxon>Clostridiaceae</taxon>
        <taxon>Hathewaya</taxon>
    </lineage>
</organism>